<reference evidence="3 4" key="1">
    <citation type="submission" date="2020-08" db="EMBL/GenBank/DDBJ databases">
        <title>Genomic Encyclopedia of Type Strains, Phase IV (KMG-IV): sequencing the most valuable type-strain genomes for metagenomic binning, comparative biology and taxonomic classification.</title>
        <authorList>
            <person name="Goeker M."/>
        </authorList>
    </citation>
    <scope>NUCLEOTIDE SEQUENCE [LARGE SCALE GENOMIC DNA]</scope>
    <source>
        <strain evidence="3 4">DSM 100211</strain>
    </source>
</reference>
<dbReference type="GO" id="GO:0005509">
    <property type="term" value="F:calcium ion binding"/>
    <property type="evidence" value="ECO:0007669"/>
    <property type="project" value="InterPro"/>
</dbReference>
<sequence>MVKFRTSTGTVAVDNWGYALQGLNGKAARADLLAQATHDLLVIDSSRDGTNAGRFSHDEITRMKDGMGGRSVVVSYISIGEASDFRDYWRDEWTTGGDAPDKLTGKAPDWLGPVNPDWPESRKVRYWDPDWQKLMFNDRKTGDLDAIVKTGFDAAYLDIVDGYYFWGAEVADKDREAGDPKNVKQAAQRMVDFIVALTEHARETNPDFFVIPQNGAWIINDLGSDTARKKAYLDAIGGIAVEDVYYGGDADENNRLNADEETIAILKRDFLKNDKPVFAVDYVNGSMRVAQFNKLALEDGFIPFAAPERDLDRLVGTHDGDPAYIRPTAKSDTLRGSKLADKIEGLAGNDRVDGRDGSDTLYGNAGNDRLYGGSGNDRLSGGEGDDRLYGGSGKDALSGGSGNDRLSGGTGNDTLSGGGGADTLSGGGGDDRLKGGSGLDSLSGGSGRDQFVFDTKPGKGNVDRIADFDVSQDRILLDGDVFATLKVGQLARSAFAVGAEAHDANDRIVYHSRTGDLFYDADGSGKGEAVRIARLDTGLDLTAADFLIF</sequence>
<dbReference type="PRINTS" id="PR00313">
    <property type="entry name" value="CABNDNGRPT"/>
</dbReference>
<keyword evidence="3" id="KW-0030">Aminoacyl-tRNA synthetase</keyword>
<dbReference type="PANTHER" id="PTHR35882">
    <property type="entry name" value="PELA"/>
    <property type="match status" value="1"/>
</dbReference>
<dbReference type="SUPFAM" id="SSF51445">
    <property type="entry name" value="(Trans)glycosidases"/>
    <property type="match status" value="1"/>
</dbReference>
<feature type="region of interest" description="Disordered" evidence="1">
    <location>
        <begin position="348"/>
        <end position="454"/>
    </location>
</feature>
<evidence type="ECO:0000313" key="3">
    <source>
        <dbReference type="EMBL" id="MBB3975305.1"/>
    </source>
</evidence>
<accession>A0A7W6GHE1</accession>
<feature type="compositionally biased region" description="Gly residues" evidence="1">
    <location>
        <begin position="408"/>
        <end position="428"/>
    </location>
</feature>
<dbReference type="Proteomes" id="UP000574761">
    <property type="component" value="Unassembled WGS sequence"/>
</dbReference>
<dbReference type="SUPFAM" id="SSF51120">
    <property type="entry name" value="beta-Roll"/>
    <property type="match status" value="2"/>
</dbReference>
<evidence type="ECO:0000259" key="2">
    <source>
        <dbReference type="Pfam" id="PF03537"/>
    </source>
</evidence>
<dbReference type="PROSITE" id="PS00330">
    <property type="entry name" value="HEMOLYSIN_CALCIUM"/>
    <property type="match status" value="5"/>
</dbReference>
<proteinExistence type="predicted"/>
<dbReference type="EC" id="6.1.1.16" evidence="3"/>
<dbReference type="Pfam" id="PF03537">
    <property type="entry name" value="Glyco_hydro_114"/>
    <property type="match status" value="1"/>
</dbReference>
<gene>
    <name evidence="3" type="ORF">GGQ64_000481</name>
</gene>
<dbReference type="InterPro" id="IPR017853">
    <property type="entry name" value="GH"/>
</dbReference>
<dbReference type="AlphaFoldDB" id="A0A7W6GHE1"/>
<dbReference type="PANTHER" id="PTHR35882:SF2">
    <property type="entry name" value="PELA"/>
    <property type="match status" value="1"/>
</dbReference>
<comment type="caution">
    <text evidence="3">The sequence shown here is derived from an EMBL/GenBank/DDBJ whole genome shotgun (WGS) entry which is preliminary data.</text>
</comment>
<dbReference type="Pfam" id="PF00353">
    <property type="entry name" value="HemolysinCabind"/>
    <property type="match status" value="3"/>
</dbReference>
<evidence type="ECO:0000313" key="4">
    <source>
        <dbReference type="Proteomes" id="UP000574761"/>
    </source>
</evidence>
<dbReference type="EMBL" id="JACIEE010000001">
    <property type="protein sequence ID" value="MBB3975305.1"/>
    <property type="molecule type" value="Genomic_DNA"/>
</dbReference>
<dbReference type="RefSeq" id="WP_281380464.1">
    <property type="nucleotide sequence ID" value="NZ_JACIEE010000001.1"/>
</dbReference>
<dbReference type="Gene3D" id="2.150.10.10">
    <property type="entry name" value="Serralysin-like metalloprotease, C-terminal"/>
    <property type="match status" value="2"/>
</dbReference>
<dbReference type="InterPro" id="IPR004352">
    <property type="entry name" value="GH114_TIM-barrel"/>
</dbReference>
<feature type="compositionally biased region" description="Basic and acidic residues" evidence="1">
    <location>
        <begin position="348"/>
        <end position="358"/>
    </location>
</feature>
<dbReference type="InterPro" id="IPR018511">
    <property type="entry name" value="Hemolysin-typ_Ca-bd_CS"/>
</dbReference>
<dbReference type="InterPro" id="IPR016063">
    <property type="entry name" value="TM1410_Glycdase"/>
</dbReference>
<dbReference type="InterPro" id="IPR013785">
    <property type="entry name" value="Aldolase_TIM"/>
</dbReference>
<dbReference type="GO" id="GO:0004817">
    <property type="term" value="F:cysteine-tRNA ligase activity"/>
    <property type="evidence" value="ECO:0007669"/>
    <property type="project" value="UniProtKB-EC"/>
</dbReference>
<dbReference type="Gene3D" id="3.20.20.70">
    <property type="entry name" value="Aldolase class I"/>
    <property type="match status" value="1"/>
</dbReference>
<evidence type="ECO:0000256" key="1">
    <source>
        <dbReference type="SAM" id="MobiDB-lite"/>
    </source>
</evidence>
<keyword evidence="3" id="KW-0436">Ligase</keyword>
<dbReference type="InterPro" id="IPR011049">
    <property type="entry name" value="Serralysin-like_metalloprot_C"/>
</dbReference>
<dbReference type="NCBIfam" id="TIGR01370">
    <property type="entry name" value="MJ1477/TM1410 family putative glycoside hydrolase"/>
    <property type="match status" value="1"/>
</dbReference>
<organism evidence="3 4">
    <name type="scientific">Mycoplana azooxidifex</name>
    <dbReference type="NCBI Taxonomy" id="1636188"/>
    <lineage>
        <taxon>Bacteria</taxon>
        <taxon>Pseudomonadati</taxon>
        <taxon>Pseudomonadota</taxon>
        <taxon>Alphaproteobacteria</taxon>
        <taxon>Hyphomicrobiales</taxon>
        <taxon>Rhizobiaceae</taxon>
        <taxon>Mycoplana</taxon>
    </lineage>
</organism>
<name>A0A7W6GHE1_9HYPH</name>
<feature type="domain" description="Glycoside-hydrolase family GH114 TIM-barrel" evidence="2">
    <location>
        <begin position="40"/>
        <end position="312"/>
    </location>
</feature>
<keyword evidence="4" id="KW-1185">Reference proteome</keyword>
<protein>
    <submittedName>
        <fullName evidence="3">Cysteinyl-tRNA synthetase</fullName>
        <ecNumber evidence="3">6.1.1.16</ecNumber>
    </submittedName>
</protein>
<dbReference type="InterPro" id="IPR001343">
    <property type="entry name" value="Hemolysn_Ca-bd"/>
</dbReference>